<evidence type="ECO:0000313" key="2">
    <source>
        <dbReference type="EMBL" id="SFD83902.1"/>
    </source>
</evidence>
<sequence>MARRSLAAYATFAALLAAAGLPIYIHAPKFYVDTYGVSLGALGLALFGLRLLDVVQDPALGWLAERLRHRRGQAVALGCGGMALGMLGLFAVAPMLPPLVWFALMLALVFTSFSFLTICFYAQGVAKAATLPGQGHLILARWRETGALLGVCIASITPVVLGIWMNAPFAGFALGFAALALVAALVMRGEWGSSGIAGPSGFGVVLGDAPARMLLLIALVNAAPVAITSTLFLFYVELALQATGWEGPLLLLFFLSAACAAPLWGKLAERFGSYRTLTVAMWLGIMTFGGTLFLGAGDLWQFGLICVASGAVLSADMTILPAIFAGRLAIIAPAAAQGFALWSFVSKFTLALAAVVLLPLLQGAGLQSGIGQSSDSAINLLIIFYAGIPCGLKVIAIVLLEFVKQLEAS</sequence>
<dbReference type="Gene3D" id="1.20.1250.20">
    <property type="entry name" value="MFS general substrate transporter like domains"/>
    <property type="match status" value="2"/>
</dbReference>
<gene>
    <name evidence="2" type="ORF">SAMN04488523_10334</name>
</gene>
<dbReference type="Proteomes" id="UP000198977">
    <property type="component" value="Unassembled WGS sequence"/>
</dbReference>
<accession>A0A1I1VLF2</accession>
<proteinExistence type="predicted"/>
<keyword evidence="3" id="KW-1185">Reference proteome</keyword>
<feature type="transmembrane region" description="Helical" evidence="1">
    <location>
        <begin position="145"/>
        <end position="163"/>
    </location>
</feature>
<keyword evidence="1" id="KW-0812">Transmembrane</keyword>
<feature type="transmembrane region" description="Helical" evidence="1">
    <location>
        <begin position="214"/>
        <end position="236"/>
    </location>
</feature>
<evidence type="ECO:0000313" key="3">
    <source>
        <dbReference type="Proteomes" id="UP000198977"/>
    </source>
</evidence>
<feature type="transmembrane region" description="Helical" evidence="1">
    <location>
        <begin position="277"/>
        <end position="296"/>
    </location>
</feature>
<feature type="transmembrane region" description="Helical" evidence="1">
    <location>
        <begin position="302"/>
        <end position="326"/>
    </location>
</feature>
<dbReference type="SUPFAM" id="SSF103473">
    <property type="entry name" value="MFS general substrate transporter"/>
    <property type="match status" value="1"/>
</dbReference>
<feature type="transmembrane region" description="Helical" evidence="1">
    <location>
        <begin position="169"/>
        <end position="187"/>
    </location>
</feature>
<keyword evidence="1" id="KW-1133">Transmembrane helix</keyword>
<protein>
    <submittedName>
        <fullName evidence="2">Glycoside/pentoside/hexuronide:cation symporter, GPH family</fullName>
    </submittedName>
</protein>
<reference evidence="2 3" key="1">
    <citation type="submission" date="2016-10" db="EMBL/GenBank/DDBJ databases">
        <authorList>
            <person name="de Groot N.N."/>
        </authorList>
    </citation>
    <scope>NUCLEOTIDE SEQUENCE [LARGE SCALE GENOMIC DNA]</scope>
    <source>
        <strain evidence="2 3">DSM 11443</strain>
    </source>
</reference>
<feature type="transmembrane region" description="Helical" evidence="1">
    <location>
        <begin position="338"/>
        <end position="361"/>
    </location>
</feature>
<dbReference type="InterPro" id="IPR036259">
    <property type="entry name" value="MFS_trans_sf"/>
</dbReference>
<feature type="transmembrane region" description="Helical" evidence="1">
    <location>
        <begin position="73"/>
        <end position="93"/>
    </location>
</feature>
<dbReference type="STRING" id="74348.SAMN04488523_10334"/>
<dbReference type="EMBL" id="FOMW01000003">
    <property type="protein sequence ID" value="SFD83902.1"/>
    <property type="molecule type" value="Genomic_DNA"/>
</dbReference>
<dbReference type="Pfam" id="PF13347">
    <property type="entry name" value="MFS_2"/>
    <property type="match status" value="1"/>
</dbReference>
<evidence type="ECO:0000256" key="1">
    <source>
        <dbReference type="SAM" id="Phobius"/>
    </source>
</evidence>
<feature type="transmembrane region" description="Helical" evidence="1">
    <location>
        <begin position="30"/>
        <end position="52"/>
    </location>
</feature>
<feature type="transmembrane region" description="Helical" evidence="1">
    <location>
        <begin position="99"/>
        <end position="124"/>
    </location>
</feature>
<dbReference type="AlphaFoldDB" id="A0A1I1VLF2"/>
<organism evidence="2 3">
    <name type="scientific">Sulfitobacter brevis</name>
    <dbReference type="NCBI Taxonomy" id="74348"/>
    <lineage>
        <taxon>Bacteria</taxon>
        <taxon>Pseudomonadati</taxon>
        <taxon>Pseudomonadota</taxon>
        <taxon>Alphaproteobacteria</taxon>
        <taxon>Rhodobacterales</taxon>
        <taxon>Roseobacteraceae</taxon>
        <taxon>Sulfitobacter</taxon>
    </lineage>
</organism>
<feature type="transmembrane region" description="Helical" evidence="1">
    <location>
        <begin position="248"/>
        <end position="265"/>
    </location>
</feature>
<keyword evidence="1" id="KW-0472">Membrane</keyword>
<name>A0A1I1VLF2_9RHOB</name>
<feature type="transmembrane region" description="Helical" evidence="1">
    <location>
        <begin position="381"/>
        <end position="403"/>
    </location>
</feature>